<gene>
    <name evidence="3" type="ORF">F0145_18925</name>
</gene>
<dbReference type="RefSeq" id="WP_150090860.1">
    <property type="nucleotide sequence ID" value="NZ_VWSF01000017.1"/>
</dbReference>
<feature type="transmembrane region" description="Helical" evidence="1">
    <location>
        <begin position="118"/>
        <end position="135"/>
    </location>
</feature>
<name>A0A5M6D9B7_9BACT</name>
<accession>A0A5M6D9B7</accession>
<organism evidence="3 4">
    <name type="scientific">Adhaeribacter rhizoryzae</name>
    <dbReference type="NCBI Taxonomy" id="2607907"/>
    <lineage>
        <taxon>Bacteria</taxon>
        <taxon>Pseudomonadati</taxon>
        <taxon>Bacteroidota</taxon>
        <taxon>Cytophagia</taxon>
        <taxon>Cytophagales</taxon>
        <taxon>Hymenobacteraceae</taxon>
        <taxon>Adhaeribacter</taxon>
    </lineage>
</organism>
<evidence type="ECO:0000256" key="2">
    <source>
        <dbReference type="SAM" id="SignalP"/>
    </source>
</evidence>
<proteinExistence type="predicted"/>
<evidence type="ECO:0000313" key="4">
    <source>
        <dbReference type="Proteomes" id="UP000323426"/>
    </source>
</evidence>
<feature type="chain" id="PRO_5024435776" description="DUF4293 family protein" evidence="2">
    <location>
        <begin position="24"/>
        <end position="145"/>
    </location>
</feature>
<dbReference type="AlphaFoldDB" id="A0A5M6D9B7"/>
<feature type="transmembrane region" description="Helical" evidence="1">
    <location>
        <begin position="64"/>
        <end position="82"/>
    </location>
</feature>
<feature type="transmembrane region" description="Helical" evidence="1">
    <location>
        <begin position="94"/>
        <end position="112"/>
    </location>
</feature>
<keyword evidence="1" id="KW-0472">Membrane</keyword>
<dbReference type="Proteomes" id="UP000323426">
    <property type="component" value="Unassembled WGS sequence"/>
</dbReference>
<sequence length="145" mass="15703">MGFKVNKAILTLFLLLESAIVLGQDSLSNAPYTEGGSSANAPYPEPAETTEVVALPITRLEFQLSLYVLTFGILVILLEIYLIRNKNISSEDTIKFVIITIIIVSTLFLITAGYSNDQIAPAVGLLGTIAGYLLGRINSPKKDEQ</sequence>
<dbReference type="EMBL" id="VWSF01000017">
    <property type="protein sequence ID" value="KAA5542519.1"/>
    <property type="molecule type" value="Genomic_DNA"/>
</dbReference>
<evidence type="ECO:0000256" key="1">
    <source>
        <dbReference type="SAM" id="Phobius"/>
    </source>
</evidence>
<evidence type="ECO:0000313" key="3">
    <source>
        <dbReference type="EMBL" id="KAA5542519.1"/>
    </source>
</evidence>
<keyword evidence="4" id="KW-1185">Reference proteome</keyword>
<feature type="signal peptide" evidence="2">
    <location>
        <begin position="1"/>
        <end position="23"/>
    </location>
</feature>
<reference evidence="3 4" key="1">
    <citation type="submission" date="2019-09" db="EMBL/GenBank/DDBJ databases">
        <title>Genome sequence and assembly of Adhaeribacter sp.</title>
        <authorList>
            <person name="Chhetri G."/>
        </authorList>
    </citation>
    <scope>NUCLEOTIDE SEQUENCE [LARGE SCALE GENOMIC DNA]</scope>
    <source>
        <strain evidence="3 4">DK36</strain>
    </source>
</reference>
<protein>
    <recommendedName>
        <fullName evidence="5">DUF4293 family protein</fullName>
    </recommendedName>
</protein>
<keyword evidence="2" id="KW-0732">Signal</keyword>
<keyword evidence="1" id="KW-1133">Transmembrane helix</keyword>
<keyword evidence="1" id="KW-0812">Transmembrane</keyword>
<comment type="caution">
    <text evidence="3">The sequence shown here is derived from an EMBL/GenBank/DDBJ whole genome shotgun (WGS) entry which is preliminary data.</text>
</comment>
<evidence type="ECO:0008006" key="5">
    <source>
        <dbReference type="Google" id="ProtNLM"/>
    </source>
</evidence>